<dbReference type="OrthoDB" id="10503461at2759"/>
<dbReference type="AlphaFoldDB" id="A0A4Y2GPU6"/>
<proteinExistence type="predicted"/>
<evidence type="ECO:0000313" key="2">
    <source>
        <dbReference type="Proteomes" id="UP000499080"/>
    </source>
</evidence>
<comment type="caution">
    <text evidence="1">The sequence shown here is derived from an EMBL/GenBank/DDBJ whole genome shotgun (WGS) entry which is preliminary data.</text>
</comment>
<name>A0A4Y2GPU6_ARAVE</name>
<keyword evidence="2" id="KW-1185">Reference proteome</keyword>
<dbReference type="EMBL" id="BGPR01001509">
    <property type="protein sequence ID" value="GBM55623.1"/>
    <property type="molecule type" value="Genomic_DNA"/>
</dbReference>
<sequence>MRLLQTDLIYLSKSLSQPKLFDIYSIWRETKCKIRFHRIVSWWLLKRTPSTLCTEGVLKVALETDNQITAVKDGRVVPSLKAEEAHCPYPFITRLPGLLQSFSSPSLRNHDRSGFSSENGAVSGKII</sequence>
<accession>A0A4Y2GPU6</accession>
<organism evidence="1 2">
    <name type="scientific">Araneus ventricosus</name>
    <name type="common">Orbweaver spider</name>
    <name type="synonym">Epeira ventricosa</name>
    <dbReference type="NCBI Taxonomy" id="182803"/>
    <lineage>
        <taxon>Eukaryota</taxon>
        <taxon>Metazoa</taxon>
        <taxon>Ecdysozoa</taxon>
        <taxon>Arthropoda</taxon>
        <taxon>Chelicerata</taxon>
        <taxon>Arachnida</taxon>
        <taxon>Araneae</taxon>
        <taxon>Araneomorphae</taxon>
        <taxon>Entelegynae</taxon>
        <taxon>Araneoidea</taxon>
        <taxon>Araneidae</taxon>
        <taxon>Araneus</taxon>
    </lineage>
</organism>
<protein>
    <submittedName>
        <fullName evidence="1">Uncharacterized protein</fullName>
    </submittedName>
</protein>
<gene>
    <name evidence="1" type="ORF">AVEN_35519_1</name>
</gene>
<reference evidence="1 2" key="1">
    <citation type="journal article" date="2019" name="Sci. Rep.">
        <title>Orb-weaving spider Araneus ventricosus genome elucidates the spidroin gene catalogue.</title>
        <authorList>
            <person name="Kono N."/>
            <person name="Nakamura H."/>
            <person name="Ohtoshi R."/>
            <person name="Moran D.A.P."/>
            <person name="Shinohara A."/>
            <person name="Yoshida Y."/>
            <person name="Fujiwara M."/>
            <person name="Mori M."/>
            <person name="Tomita M."/>
            <person name="Arakawa K."/>
        </authorList>
    </citation>
    <scope>NUCLEOTIDE SEQUENCE [LARGE SCALE GENOMIC DNA]</scope>
</reference>
<evidence type="ECO:0000313" key="1">
    <source>
        <dbReference type="EMBL" id="GBM55623.1"/>
    </source>
</evidence>
<dbReference type="Proteomes" id="UP000499080">
    <property type="component" value="Unassembled WGS sequence"/>
</dbReference>